<evidence type="ECO:0000313" key="3">
    <source>
        <dbReference type="Proteomes" id="UP000323946"/>
    </source>
</evidence>
<dbReference type="Gene3D" id="3.10.180.10">
    <property type="entry name" value="2,3-Dihydroxybiphenyl 1,2-Dioxygenase, domain 1"/>
    <property type="match status" value="1"/>
</dbReference>
<proteinExistence type="predicted"/>
<organism evidence="2 3">
    <name type="scientific">Saccharopolyspora hirsuta</name>
    <dbReference type="NCBI Taxonomy" id="1837"/>
    <lineage>
        <taxon>Bacteria</taxon>
        <taxon>Bacillati</taxon>
        <taxon>Actinomycetota</taxon>
        <taxon>Actinomycetes</taxon>
        <taxon>Pseudonocardiales</taxon>
        <taxon>Pseudonocardiaceae</taxon>
        <taxon>Saccharopolyspora</taxon>
    </lineage>
</organism>
<dbReference type="InterPro" id="IPR029068">
    <property type="entry name" value="Glyas_Bleomycin-R_OHBP_Dase"/>
</dbReference>
<sequence>MTSFYHVCFAVPDLERAMRDLENASGAEWHEPQTSTLGDWQYRIVFTAGGAPFIELIEGPPGSPWDASAGARFDHLGYWTTDLEAGTRRLESLGLPEDFSGCPYGRAFAYHRVDSIGARVELVDLTRQQPFLETWHPTGTPMPAIDESR</sequence>
<evidence type="ECO:0000313" key="2">
    <source>
        <dbReference type="EMBL" id="KAA5826484.1"/>
    </source>
</evidence>
<keyword evidence="3" id="KW-1185">Reference proteome</keyword>
<dbReference type="RefSeq" id="WP_150070343.1">
    <property type="nucleotide sequence ID" value="NZ_JBEPDJ010000019.1"/>
</dbReference>
<gene>
    <name evidence="2" type="ORF">F1721_30775</name>
</gene>
<dbReference type="Pfam" id="PF13669">
    <property type="entry name" value="Glyoxalase_4"/>
    <property type="match status" value="1"/>
</dbReference>
<protein>
    <submittedName>
        <fullName evidence="2">VOC family protein</fullName>
    </submittedName>
</protein>
<comment type="caution">
    <text evidence="2">The sequence shown here is derived from an EMBL/GenBank/DDBJ whole genome shotgun (WGS) entry which is preliminary data.</text>
</comment>
<dbReference type="EMBL" id="VWPH01000018">
    <property type="protein sequence ID" value="KAA5826484.1"/>
    <property type="molecule type" value="Genomic_DNA"/>
</dbReference>
<accession>A0A5M7BFS3</accession>
<dbReference type="AlphaFoldDB" id="A0A5M7BFS3"/>
<name>A0A5M7BFS3_SACHI</name>
<dbReference type="InterPro" id="IPR037523">
    <property type="entry name" value="VOC_core"/>
</dbReference>
<feature type="domain" description="VOC" evidence="1">
    <location>
        <begin position="3"/>
        <end position="125"/>
    </location>
</feature>
<dbReference type="SMR" id="A0A5M7BFS3"/>
<dbReference type="PROSITE" id="PS51819">
    <property type="entry name" value="VOC"/>
    <property type="match status" value="1"/>
</dbReference>
<dbReference type="SUPFAM" id="SSF54593">
    <property type="entry name" value="Glyoxalase/Bleomycin resistance protein/Dihydroxybiphenyl dioxygenase"/>
    <property type="match status" value="1"/>
</dbReference>
<dbReference type="OrthoDB" id="5185674at2"/>
<dbReference type="Proteomes" id="UP000323946">
    <property type="component" value="Unassembled WGS sequence"/>
</dbReference>
<reference evidence="2 3" key="1">
    <citation type="submission" date="2019-09" db="EMBL/GenBank/DDBJ databases">
        <title>Draft genome sequence of the thermophilic Saccharopolyspora hirsuta VKM Ac-666T.</title>
        <authorList>
            <person name="Lobastova T.G."/>
            <person name="Fokina V."/>
            <person name="Bragin E.Y."/>
            <person name="Shtratnikova V.Y."/>
            <person name="Starodumova I.P."/>
            <person name="Tarlachkov S.V."/>
            <person name="Donova M.V."/>
        </authorList>
    </citation>
    <scope>NUCLEOTIDE SEQUENCE [LARGE SCALE GENOMIC DNA]</scope>
    <source>
        <strain evidence="2 3">VKM Ac-666</strain>
    </source>
</reference>
<evidence type="ECO:0000259" key="1">
    <source>
        <dbReference type="PROSITE" id="PS51819"/>
    </source>
</evidence>